<dbReference type="EMBL" id="FQWQ01000001">
    <property type="protein sequence ID" value="SHG95761.1"/>
    <property type="molecule type" value="Genomic_DNA"/>
</dbReference>
<dbReference type="InterPro" id="IPR036116">
    <property type="entry name" value="FN3_sf"/>
</dbReference>
<protein>
    <submittedName>
        <fullName evidence="3">Por secretion system C-terminal sorting domain-containing protein</fullName>
    </submittedName>
</protein>
<evidence type="ECO:0000256" key="1">
    <source>
        <dbReference type="ARBA" id="ARBA00022729"/>
    </source>
</evidence>
<dbReference type="SMART" id="SM00060">
    <property type="entry name" value="FN3"/>
    <property type="match status" value="4"/>
</dbReference>
<dbReference type="Pfam" id="PF13517">
    <property type="entry name" value="FG-GAP_3"/>
    <property type="match status" value="5"/>
</dbReference>
<dbReference type="SUPFAM" id="SSF81296">
    <property type="entry name" value="E set domains"/>
    <property type="match status" value="1"/>
</dbReference>
<dbReference type="SUPFAM" id="SSF49899">
    <property type="entry name" value="Concanavalin A-like lectins/glucanases"/>
    <property type="match status" value="1"/>
</dbReference>
<dbReference type="CDD" id="cd00063">
    <property type="entry name" value="FN3"/>
    <property type="match status" value="2"/>
</dbReference>
<gene>
    <name evidence="3" type="ORF">SAMN04488109_2632</name>
</gene>
<dbReference type="InterPro" id="IPR014756">
    <property type="entry name" value="Ig_E-set"/>
</dbReference>
<dbReference type="Pfam" id="PF17892">
    <property type="entry name" value="Cadherin_5"/>
    <property type="match status" value="1"/>
</dbReference>
<dbReference type="Proteomes" id="UP000184212">
    <property type="component" value="Unassembled WGS sequence"/>
</dbReference>
<keyword evidence="1" id="KW-0732">Signal</keyword>
<dbReference type="Gene3D" id="2.60.40.10">
    <property type="entry name" value="Immunoglobulins"/>
    <property type="match status" value="4"/>
</dbReference>
<organism evidence="3 4">
    <name type="scientific">Chryseolinea serpens</name>
    <dbReference type="NCBI Taxonomy" id="947013"/>
    <lineage>
        <taxon>Bacteria</taxon>
        <taxon>Pseudomonadati</taxon>
        <taxon>Bacteroidota</taxon>
        <taxon>Cytophagia</taxon>
        <taxon>Cytophagales</taxon>
        <taxon>Fulvivirgaceae</taxon>
        <taxon>Chryseolinea</taxon>
    </lineage>
</organism>
<keyword evidence="4" id="KW-1185">Reference proteome</keyword>
<dbReference type="InterPro" id="IPR041690">
    <property type="entry name" value="Cadherin_5"/>
</dbReference>
<proteinExistence type="predicted"/>
<dbReference type="GO" id="GO:0004553">
    <property type="term" value="F:hydrolase activity, hydrolyzing O-glycosyl compounds"/>
    <property type="evidence" value="ECO:0007669"/>
    <property type="project" value="UniProtKB-ARBA"/>
</dbReference>
<dbReference type="InterPro" id="IPR028994">
    <property type="entry name" value="Integrin_alpha_N"/>
</dbReference>
<dbReference type="SUPFAM" id="SSF69318">
    <property type="entry name" value="Integrin alpha N-terminal domain"/>
    <property type="match status" value="3"/>
</dbReference>
<dbReference type="PANTHER" id="PTHR44103">
    <property type="entry name" value="PROPROTEIN CONVERTASE P"/>
    <property type="match status" value="1"/>
</dbReference>
<dbReference type="InterPro" id="IPR013517">
    <property type="entry name" value="FG-GAP"/>
</dbReference>
<reference evidence="3 4" key="1">
    <citation type="submission" date="2016-11" db="EMBL/GenBank/DDBJ databases">
        <authorList>
            <person name="Jaros S."/>
            <person name="Januszkiewicz K."/>
            <person name="Wedrychowicz H."/>
        </authorList>
    </citation>
    <scope>NUCLEOTIDE SEQUENCE [LARGE SCALE GENOMIC DNA]</scope>
    <source>
        <strain evidence="3 4">DSM 24574</strain>
    </source>
</reference>
<name>A0A1M5P1U1_9BACT</name>
<evidence type="ECO:0000259" key="2">
    <source>
        <dbReference type="PROSITE" id="PS50853"/>
    </source>
</evidence>
<dbReference type="Pfam" id="PF01833">
    <property type="entry name" value="TIG"/>
    <property type="match status" value="1"/>
</dbReference>
<evidence type="ECO:0000313" key="4">
    <source>
        <dbReference type="Proteomes" id="UP000184212"/>
    </source>
</evidence>
<dbReference type="InterPro" id="IPR013320">
    <property type="entry name" value="ConA-like_dom_sf"/>
</dbReference>
<dbReference type="InterPro" id="IPR003961">
    <property type="entry name" value="FN3_dom"/>
</dbReference>
<feature type="domain" description="Fibronectin type-III" evidence="2">
    <location>
        <begin position="1433"/>
        <end position="1524"/>
    </location>
</feature>
<dbReference type="Pfam" id="PF18962">
    <property type="entry name" value="Por_Secre_tail"/>
    <property type="match status" value="1"/>
</dbReference>
<dbReference type="PROSITE" id="PS50853">
    <property type="entry name" value="FN3"/>
    <property type="match status" value="1"/>
</dbReference>
<dbReference type="NCBIfam" id="TIGR04183">
    <property type="entry name" value="Por_Secre_tail"/>
    <property type="match status" value="1"/>
</dbReference>
<dbReference type="GO" id="GO:0005975">
    <property type="term" value="P:carbohydrate metabolic process"/>
    <property type="evidence" value="ECO:0007669"/>
    <property type="project" value="UniProtKB-ARBA"/>
</dbReference>
<dbReference type="InterPro" id="IPR002909">
    <property type="entry name" value="IPT_dom"/>
</dbReference>
<dbReference type="STRING" id="947013.SAMN04488109_2632"/>
<dbReference type="InterPro" id="IPR026444">
    <property type="entry name" value="Secre_tail"/>
</dbReference>
<sequence>MLLFTLFISPLSTYSQLSPSPGNFQGVWGGKSIFGDLDNDGDLDLIVSGNTNFINTATTIYRNDGNGNFSVAATLAGTNDGSVDLGDYDQDGLIDILMVGGVEGMTSVGTLLFKNQGNFVFGKTSHSLPSIIYGEAKFADFDNDGDEDVVMLGSNISDNYHDIFINTNGVFKALDLNLTKYSDPAVSIGDYDLDSDLDYVVVGAGMSNAPAIFKNEGDNNFVPVTIYDNPMSDGAVAWGDFDNDRYLDLVIMGVDQVLGTDQVILLKNAGADKFTKMAAPFDGVSGGNVVPGDMDNDGDLDVIVTGWKRNGTNAASTTAYVNTNGAFAKQNVALPALIFSHVALGDADNDLDLDLVVSGSEIGSLLNGKTYLYINSPATANTRPTAPASLQATPDGQQVKLSWNAGADGQTPSNGLTYALYVNSAPGQDHSGESLSTPSGFRKVVKMGIAQHSPAWRVDNLAPGTYYWGVQSIDGAFMGSPFSAEGSFVIGNSSPVLTTLSSLAEEAGSSITIKGKNFIGTSSVKLKGTEAVFQVINSTTLKVVIPMVTGAGNFEVTNPAGKGTSSQSFCVIPAKPVLTGNTTVCPGTEPYQVNGVAGVVYHWTVDNNNGEIVEDNNNNVKIKWRSRGQYVVRVAPQSCQTGVETTLAVEVKGPERKQISGNVAPKTESFERYSVSYVGGENYQWTLTRDGQTVGSSNESDFIIKWTQPGTYSLRVSTTNAECAATPVEEVLTFDVAKNAFSYASQMPFDITSGLSLADLDNDGDQDFIAGGNRIFENIMPAGFQEKTSSLRVSTNVRFADTDGDNDLDILMTYGGTIAEFENQGDFKFGAPKKVADKLSTPAADYIDFDNDGDLDIVSMGTASILVFERLALNDFRRIEAYTPVETASLSGSMDIIDFNADGRQDIVTSAGGVFLNTGAKSFVSKIITYPTPVGAFLKWEDMDQDGDFDLAAYFEPNKIELYQKNGDAFVKFYADADAPASVSQFIDMNGDGWKDLIVGQNPVRVSFYDRNNHSFTSPLQRFDAFGEWRTNESSLSAVTDLNKDGKNDLMLYCKFLDNSSLQFFINNSETMSPPTPVQSLASKVAGNEATLTWQGDAGKSFEIILGTTPGALDRVSTRSDLASGYRKVPIIGNAGNRNSFTFSNLAPGTYYWSVQAIDNALNGSVFVTPLSFTIQPTLLKAPDQLRIASTSMGISLTWRDNSDNETGFIIERSSGVAGNFVQVGTVASGVTVFNESISLDENQYYRVKAFNGVGQSYYSEIIGTPDAIISTFPYVESFEKTTSAWHQLDNQEESQIYFNQPTNWTRYSNVFGSIDGKYSLRMEERYESTAYIAAVESPYFDMSRMTNPCLVFYVSGPHQDGGIRVYGSADEKKTWNYLWGFGTGSTAWDRQQVSLLAYKSNISKLRIVGLLSSSQLQVVAFDNVRVVECPTNPGSPKVSQSGSSDLLLTWVESLNASQYFLERSVDNGSYTLIGTLDAPVNSYLDKNLAAGKTYRYRMYAVNNDGPAYSNYVNFSATVLSNAPVVEHIADQEMKVMTQFSVEMKVTDDTPVASLNITAESGNTSLLPSGNISIEKKVGAIVIKIVSNTTAIGSSLITIKVNDGTYTTESAFNLTIKEKNDAPVIVSQKQVSTINEDASFTMAMDQLVVEDADNDISQLKLMVLPGANYSVSGNVVSPANNFNGTLSVALQVSDNVDVSEPFEYTLNVIAVNDAPVIKGTSPWGDFKEDQPISIPLSMLQVEDPDSPFPGDFSVIIKEGQSYTVQPGTVIPAKDFYGTLTVPIQVSDGLALSNVYELKLTVTPVNDPPVIEGTKKTFASIDGEPVEIDVKDLVVVDPDNEFPGDHTLIVLTGDHYTVEGNMISPAKGFGGTLEIPVQVSDGIDVSNTYSIAVTVDAVLAAEHNLDDVTLYPNPNRGKFRVSLPSITESVSISISDSMGRKLYDNSTIRSEIALDLEIAPGMYVLEMTSGSKKVIKKFMVN</sequence>
<dbReference type="SUPFAM" id="SSF49265">
    <property type="entry name" value="Fibronectin type III"/>
    <property type="match status" value="3"/>
</dbReference>
<evidence type="ECO:0000313" key="3">
    <source>
        <dbReference type="EMBL" id="SHG95761.1"/>
    </source>
</evidence>
<dbReference type="InterPro" id="IPR013783">
    <property type="entry name" value="Ig-like_fold"/>
</dbReference>
<dbReference type="PANTHER" id="PTHR44103:SF1">
    <property type="entry name" value="PROPROTEIN CONVERTASE P"/>
    <property type="match status" value="1"/>
</dbReference>
<dbReference type="Gene3D" id="2.130.10.130">
    <property type="entry name" value="Integrin alpha, N-terminal"/>
    <property type="match status" value="2"/>
</dbReference>
<accession>A0A1M5P1U1</accession>